<keyword evidence="1" id="KW-1133">Transmembrane helix</keyword>
<keyword evidence="1" id="KW-0812">Transmembrane</keyword>
<reference evidence="2" key="1">
    <citation type="submission" date="2014-11" db="EMBL/GenBank/DDBJ databases">
        <authorList>
            <person name="Amaro Gonzalez C."/>
        </authorList>
    </citation>
    <scope>NUCLEOTIDE SEQUENCE</scope>
</reference>
<keyword evidence="1" id="KW-0472">Membrane</keyword>
<protein>
    <submittedName>
        <fullName evidence="2">Uncharacterized protein</fullName>
    </submittedName>
</protein>
<feature type="transmembrane region" description="Helical" evidence="1">
    <location>
        <begin position="7"/>
        <end position="25"/>
    </location>
</feature>
<name>A0A0E9W4Y2_ANGAN</name>
<evidence type="ECO:0000256" key="1">
    <source>
        <dbReference type="SAM" id="Phobius"/>
    </source>
</evidence>
<accession>A0A0E9W4Y2</accession>
<dbReference type="EMBL" id="GBXM01023221">
    <property type="protein sequence ID" value="JAH85356.1"/>
    <property type="molecule type" value="Transcribed_RNA"/>
</dbReference>
<organism evidence="2">
    <name type="scientific">Anguilla anguilla</name>
    <name type="common">European freshwater eel</name>
    <name type="synonym">Muraena anguilla</name>
    <dbReference type="NCBI Taxonomy" id="7936"/>
    <lineage>
        <taxon>Eukaryota</taxon>
        <taxon>Metazoa</taxon>
        <taxon>Chordata</taxon>
        <taxon>Craniata</taxon>
        <taxon>Vertebrata</taxon>
        <taxon>Euteleostomi</taxon>
        <taxon>Actinopterygii</taxon>
        <taxon>Neopterygii</taxon>
        <taxon>Teleostei</taxon>
        <taxon>Anguilliformes</taxon>
        <taxon>Anguillidae</taxon>
        <taxon>Anguilla</taxon>
    </lineage>
</organism>
<evidence type="ECO:0000313" key="2">
    <source>
        <dbReference type="EMBL" id="JAH85356.1"/>
    </source>
</evidence>
<dbReference type="AlphaFoldDB" id="A0A0E9W4Y2"/>
<proteinExistence type="predicted"/>
<sequence length="35" mass="4220">MVVFPPCFYFYFFVLLALHPSRLLYHHFLIAVNFG</sequence>
<reference evidence="2" key="2">
    <citation type="journal article" date="2015" name="Fish Shellfish Immunol.">
        <title>Early steps in the European eel (Anguilla anguilla)-Vibrio vulnificus interaction in the gills: Role of the RtxA13 toxin.</title>
        <authorList>
            <person name="Callol A."/>
            <person name="Pajuelo D."/>
            <person name="Ebbesson L."/>
            <person name="Teles M."/>
            <person name="MacKenzie S."/>
            <person name="Amaro C."/>
        </authorList>
    </citation>
    <scope>NUCLEOTIDE SEQUENCE</scope>
</reference>